<keyword evidence="10" id="KW-1185">Reference proteome</keyword>
<dbReference type="CDD" id="cd06993">
    <property type="entry name" value="cupin_CENP-C_C"/>
    <property type="match status" value="1"/>
</dbReference>
<dbReference type="Pfam" id="PF11699">
    <property type="entry name" value="CENP-C_C"/>
    <property type="match status" value="1"/>
</dbReference>
<dbReference type="GO" id="GO:0019237">
    <property type="term" value="F:centromeric DNA binding"/>
    <property type="evidence" value="ECO:0007669"/>
    <property type="project" value="InterPro"/>
</dbReference>
<keyword evidence="3" id="KW-0238">DNA-binding</keyword>
<comment type="subcellular location">
    <subcellularLocation>
        <location evidence="1">Nucleus</location>
    </subcellularLocation>
</comment>
<dbReference type="EMBL" id="SDEE01000157">
    <property type="protein sequence ID" value="RXW20277.1"/>
    <property type="molecule type" value="Genomic_DNA"/>
</dbReference>
<dbReference type="AlphaFoldDB" id="A0A4Q2DK43"/>
<evidence type="ECO:0000256" key="4">
    <source>
        <dbReference type="ARBA" id="ARBA00023242"/>
    </source>
</evidence>
<dbReference type="Proteomes" id="UP000290288">
    <property type="component" value="Unassembled WGS sequence"/>
</dbReference>
<dbReference type="InterPro" id="IPR011051">
    <property type="entry name" value="RmlC_Cupin_sf"/>
</dbReference>
<dbReference type="GO" id="GO:0051315">
    <property type="term" value="P:attachment of mitotic spindle microtubules to kinetochore"/>
    <property type="evidence" value="ECO:0007669"/>
    <property type="project" value="TreeGrafter"/>
</dbReference>
<dbReference type="InterPro" id="IPR025974">
    <property type="entry name" value="Mif2/CENP-C_cupin"/>
</dbReference>
<dbReference type="GO" id="GO:0005634">
    <property type="term" value="C:nucleus"/>
    <property type="evidence" value="ECO:0007669"/>
    <property type="project" value="UniProtKB-SubCell"/>
</dbReference>
<dbReference type="OrthoDB" id="1939643at2759"/>
<evidence type="ECO:0000256" key="5">
    <source>
        <dbReference type="ARBA" id="ARBA00057947"/>
    </source>
</evidence>
<dbReference type="GO" id="GO:0000776">
    <property type="term" value="C:kinetochore"/>
    <property type="evidence" value="ECO:0007669"/>
    <property type="project" value="InterPro"/>
</dbReference>
<dbReference type="InterPro" id="IPR028386">
    <property type="entry name" value="CENP-C/Mif2/cnp3"/>
</dbReference>
<dbReference type="InterPro" id="IPR014710">
    <property type="entry name" value="RmlC-like_jellyroll"/>
</dbReference>
<reference evidence="9 10" key="1">
    <citation type="submission" date="2019-01" db="EMBL/GenBank/DDBJ databases">
        <title>Draft genome sequence of Psathyrella aberdarensis IHI B618.</title>
        <authorList>
            <person name="Buettner E."/>
            <person name="Kellner H."/>
        </authorList>
    </citation>
    <scope>NUCLEOTIDE SEQUENCE [LARGE SCALE GENOMIC DNA]</scope>
    <source>
        <strain evidence="9 10">IHI B618</strain>
    </source>
</reference>
<accession>A0A4Q2DK43</accession>
<sequence length="313" mass="34639">MCARDDCLEPLSVSTGLPSTQDSSVAWEHLQLCNQKLSLVDARMVALERELEELKAQRSVIEEERSRCANAQPSAPGFKVAASDSEHGWDDDTPSDAKVIDYLNGQEVKRRIAWTVKMIDPQPVANGLWSFHSIFADGDFMAAGHLVIPPNGRKSTKATKDNSYIFHVIEGAVKMKVHNSSLVLAPGGMFMVPRGNTYSIENISQRDAKLFFTQARKTMNDTGECLTGLGLLNKHKKFQRASSGIRRSGSVRRHGRSPLVPDSVRDQRPFTVFEKDMDGFWILGSRARQFGTPTKTLMVRAPPGTPFPYSGGC</sequence>
<dbReference type="Gene3D" id="2.60.120.10">
    <property type="entry name" value="Jelly Rolls"/>
    <property type="match status" value="1"/>
</dbReference>
<dbReference type="GO" id="GO:0051382">
    <property type="term" value="P:kinetochore assembly"/>
    <property type="evidence" value="ECO:0007669"/>
    <property type="project" value="InterPro"/>
</dbReference>
<gene>
    <name evidence="9" type="ORF">EST38_g5573</name>
</gene>
<feature type="domain" description="Mif2/CENP-C cupin" evidence="8">
    <location>
        <begin position="131"/>
        <end position="214"/>
    </location>
</feature>
<keyword evidence="4" id="KW-0539">Nucleus</keyword>
<comment type="function">
    <text evidence="5">Component of the kinetochore, a multiprotein complex that assembles on centromeric DNA and attaches chromosomes to spindle microtubules, mediating chromosome segregation and sister chromatid segregation during meiosis and mitosis. Component of the inner kinetochore constitutive centromere-associated network (CCAN), which serves as a structural platform for outer kinetochore assembly.</text>
</comment>
<comment type="similarity">
    <text evidence="2">Belongs to the CENP-C/MIF2 family.</text>
</comment>
<evidence type="ECO:0000256" key="2">
    <source>
        <dbReference type="ARBA" id="ARBA00010291"/>
    </source>
</evidence>
<dbReference type="STRING" id="2316362.A0A4Q2DK43"/>
<organism evidence="9 10">
    <name type="scientific">Candolleomyces aberdarensis</name>
    <dbReference type="NCBI Taxonomy" id="2316362"/>
    <lineage>
        <taxon>Eukaryota</taxon>
        <taxon>Fungi</taxon>
        <taxon>Dikarya</taxon>
        <taxon>Basidiomycota</taxon>
        <taxon>Agaricomycotina</taxon>
        <taxon>Agaricomycetes</taxon>
        <taxon>Agaricomycetidae</taxon>
        <taxon>Agaricales</taxon>
        <taxon>Agaricineae</taxon>
        <taxon>Psathyrellaceae</taxon>
        <taxon>Candolleomyces</taxon>
    </lineage>
</organism>
<dbReference type="FunFam" id="2.60.120.10:FF:000033">
    <property type="entry name" value="Centromere protein C 1"/>
    <property type="match status" value="1"/>
</dbReference>
<proteinExistence type="inferred from homology"/>
<evidence type="ECO:0000256" key="7">
    <source>
        <dbReference type="SAM" id="MobiDB-lite"/>
    </source>
</evidence>
<comment type="caution">
    <text evidence="9">The sequence shown here is derived from an EMBL/GenBank/DDBJ whole genome shotgun (WGS) entry which is preliminary data.</text>
</comment>
<feature type="region of interest" description="Disordered" evidence="7">
    <location>
        <begin position="242"/>
        <end position="263"/>
    </location>
</feature>
<evidence type="ECO:0000256" key="3">
    <source>
        <dbReference type="ARBA" id="ARBA00023125"/>
    </source>
</evidence>
<evidence type="ECO:0000256" key="1">
    <source>
        <dbReference type="ARBA" id="ARBA00004123"/>
    </source>
</evidence>
<name>A0A4Q2DK43_9AGAR</name>
<dbReference type="GO" id="GO:0051455">
    <property type="term" value="P:spindle attachment to meiosis I kinetochore"/>
    <property type="evidence" value="ECO:0007669"/>
    <property type="project" value="TreeGrafter"/>
</dbReference>
<dbReference type="SUPFAM" id="SSF51182">
    <property type="entry name" value="RmlC-like cupins"/>
    <property type="match status" value="1"/>
</dbReference>
<evidence type="ECO:0000313" key="10">
    <source>
        <dbReference type="Proteomes" id="UP000290288"/>
    </source>
</evidence>
<protein>
    <recommendedName>
        <fullName evidence="6">CENP-C homolog</fullName>
    </recommendedName>
</protein>
<evidence type="ECO:0000256" key="6">
    <source>
        <dbReference type="ARBA" id="ARBA00075033"/>
    </source>
</evidence>
<feature type="region of interest" description="Disordered" evidence="7">
    <location>
        <begin position="65"/>
        <end position="94"/>
    </location>
</feature>
<evidence type="ECO:0000313" key="9">
    <source>
        <dbReference type="EMBL" id="RXW20277.1"/>
    </source>
</evidence>
<dbReference type="PANTHER" id="PTHR16684">
    <property type="entry name" value="CENTROMERE PROTEIN C"/>
    <property type="match status" value="1"/>
</dbReference>
<dbReference type="PANTHER" id="PTHR16684:SF11">
    <property type="entry name" value="CENTROMERE PROTEIN C"/>
    <property type="match status" value="1"/>
</dbReference>
<evidence type="ECO:0000259" key="8">
    <source>
        <dbReference type="Pfam" id="PF11699"/>
    </source>
</evidence>